<dbReference type="Proteomes" id="UP000002051">
    <property type="component" value="Chromosome 3"/>
</dbReference>
<protein>
    <submittedName>
        <fullName evidence="1 2">Uncharacterized protein</fullName>
    </submittedName>
</protein>
<evidence type="ECO:0000313" key="1">
    <source>
        <dbReference type="EMBL" id="KEH34750.1"/>
    </source>
</evidence>
<reference evidence="1 3" key="2">
    <citation type="journal article" date="2014" name="BMC Genomics">
        <title>An improved genome release (version Mt4.0) for the model legume Medicago truncatula.</title>
        <authorList>
            <person name="Tang H."/>
            <person name="Krishnakumar V."/>
            <person name="Bidwell S."/>
            <person name="Rosen B."/>
            <person name="Chan A."/>
            <person name="Zhou S."/>
            <person name="Gentzbittel L."/>
            <person name="Childs K.L."/>
            <person name="Yandell M."/>
            <person name="Gundlach H."/>
            <person name="Mayer K.F."/>
            <person name="Schwartz D.C."/>
            <person name="Town C.D."/>
        </authorList>
    </citation>
    <scope>GENOME REANNOTATION</scope>
    <source>
        <strain evidence="1">A17</strain>
        <strain evidence="2 3">cv. Jemalong A17</strain>
    </source>
</reference>
<evidence type="ECO:0000313" key="3">
    <source>
        <dbReference type="Proteomes" id="UP000002051"/>
    </source>
</evidence>
<name>A0A072V989_MEDTR</name>
<dbReference type="EnsemblPlants" id="KEH34750">
    <property type="protein sequence ID" value="KEH34750"/>
    <property type="gene ID" value="MTR_3g068160"/>
</dbReference>
<proteinExistence type="predicted"/>
<sequence length="84" mass="9272">MTASDHKIPQFNRFGLVGNLSRSSLQARIETFNGICLCQTRTSEVPTIGKSCEGTNATHLEHYDAKQQCEVKPYTPLLNPPPSP</sequence>
<keyword evidence="3" id="KW-1185">Reference proteome</keyword>
<gene>
    <name evidence="1" type="ordered locus">MTR_3g068160</name>
</gene>
<dbReference type="EMBL" id="CM001219">
    <property type="protein sequence ID" value="KEH34750.1"/>
    <property type="molecule type" value="Genomic_DNA"/>
</dbReference>
<dbReference type="HOGENOM" id="CLU_2530884_0_0_1"/>
<dbReference type="AlphaFoldDB" id="A0A072V989"/>
<evidence type="ECO:0000313" key="2">
    <source>
        <dbReference type="EnsemblPlants" id="KEH34750"/>
    </source>
</evidence>
<reference evidence="2" key="3">
    <citation type="submission" date="2015-04" db="UniProtKB">
        <authorList>
            <consortium name="EnsemblPlants"/>
        </authorList>
    </citation>
    <scope>IDENTIFICATION</scope>
    <source>
        <strain evidence="2">cv. Jemalong A17</strain>
    </source>
</reference>
<organism evidence="1 3">
    <name type="scientific">Medicago truncatula</name>
    <name type="common">Barrel medic</name>
    <name type="synonym">Medicago tribuloides</name>
    <dbReference type="NCBI Taxonomy" id="3880"/>
    <lineage>
        <taxon>Eukaryota</taxon>
        <taxon>Viridiplantae</taxon>
        <taxon>Streptophyta</taxon>
        <taxon>Embryophyta</taxon>
        <taxon>Tracheophyta</taxon>
        <taxon>Spermatophyta</taxon>
        <taxon>Magnoliopsida</taxon>
        <taxon>eudicotyledons</taxon>
        <taxon>Gunneridae</taxon>
        <taxon>Pentapetalae</taxon>
        <taxon>rosids</taxon>
        <taxon>fabids</taxon>
        <taxon>Fabales</taxon>
        <taxon>Fabaceae</taxon>
        <taxon>Papilionoideae</taxon>
        <taxon>50 kb inversion clade</taxon>
        <taxon>NPAAA clade</taxon>
        <taxon>Hologalegina</taxon>
        <taxon>IRL clade</taxon>
        <taxon>Trifolieae</taxon>
        <taxon>Medicago</taxon>
    </lineage>
</organism>
<reference evidence="1 3" key="1">
    <citation type="journal article" date="2011" name="Nature">
        <title>The Medicago genome provides insight into the evolution of rhizobial symbioses.</title>
        <authorList>
            <person name="Young N.D."/>
            <person name="Debelle F."/>
            <person name="Oldroyd G.E."/>
            <person name="Geurts R."/>
            <person name="Cannon S.B."/>
            <person name="Udvardi M.K."/>
            <person name="Benedito V.A."/>
            <person name="Mayer K.F."/>
            <person name="Gouzy J."/>
            <person name="Schoof H."/>
            <person name="Van de Peer Y."/>
            <person name="Proost S."/>
            <person name="Cook D.R."/>
            <person name="Meyers B.C."/>
            <person name="Spannagl M."/>
            <person name="Cheung F."/>
            <person name="De Mita S."/>
            <person name="Krishnakumar V."/>
            <person name="Gundlach H."/>
            <person name="Zhou S."/>
            <person name="Mudge J."/>
            <person name="Bharti A.K."/>
            <person name="Murray J.D."/>
            <person name="Naoumkina M.A."/>
            <person name="Rosen B."/>
            <person name="Silverstein K.A."/>
            <person name="Tang H."/>
            <person name="Rombauts S."/>
            <person name="Zhao P.X."/>
            <person name="Zhou P."/>
            <person name="Barbe V."/>
            <person name="Bardou P."/>
            <person name="Bechner M."/>
            <person name="Bellec A."/>
            <person name="Berger A."/>
            <person name="Berges H."/>
            <person name="Bidwell S."/>
            <person name="Bisseling T."/>
            <person name="Choisne N."/>
            <person name="Couloux A."/>
            <person name="Denny R."/>
            <person name="Deshpande S."/>
            <person name="Dai X."/>
            <person name="Doyle J.J."/>
            <person name="Dudez A.M."/>
            <person name="Farmer A.D."/>
            <person name="Fouteau S."/>
            <person name="Franken C."/>
            <person name="Gibelin C."/>
            <person name="Gish J."/>
            <person name="Goldstein S."/>
            <person name="Gonzalez A.J."/>
            <person name="Green P.J."/>
            <person name="Hallab A."/>
            <person name="Hartog M."/>
            <person name="Hua A."/>
            <person name="Humphray S.J."/>
            <person name="Jeong D.H."/>
            <person name="Jing Y."/>
            <person name="Jocker A."/>
            <person name="Kenton S.M."/>
            <person name="Kim D.J."/>
            <person name="Klee K."/>
            <person name="Lai H."/>
            <person name="Lang C."/>
            <person name="Lin S."/>
            <person name="Macmil S.L."/>
            <person name="Magdelenat G."/>
            <person name="Matthews L."/>
            <person name="McCorrison J."/>
            <person name="Monaghan E.L."/>
            <person name="Mun J.H."/>
            <person name="Najar F.Z."/>
            <person name="Nicholson C."/>
            <person name="Noirot C."/>
            <person name="O'Bleness M."/>
            <person name="Paule C.R."/>
            <person name="Poulain J."/>
            <person name="Prion F."/>
            <person name="Qin B."/>
            <person name="Qu C."/>
            <person name="Retzel E.F."/>
            <person name="Riddle C."/>
            <person name="Sallet E."/>
            <person name="Samain S."/>
            <person name="Samson N."/>
            <person name="Sanders I."/>
            <person name="Saurat O."/>
            <person name="Scarpelli C."/>
            <person name="Schiex T."/>
            <person name="Segurens B."/>
            <person name="Severin A.J."/>
            <person name="Sherrier D.J."/>
            <person name="Shi R."/>
            <person name="Sims S."/>
            <person name="Singer S.R."/>
            <person name="Sinharoy S."/>
            <person name="Sterck L."/>
            <person name="Viollet A."/>
            <person name="Wang B.B."/>
            <person name="Wang K."/>
            <person name="Wang M."/>
            <person name="Wang X."/>
            <person name="Warfsmann J."/>
            <person name="Weissenbach J."/>
            <person name="White D.D."/>
            <person name="White J.D."/>
            <person name="Wiley G.B."/>
            <person name="Wincker P."/>
            <person name="Xing Y."/>
            <person name="Yang L."/>
            <person name="Yao Z."/>
            <person name="Ying F."/>
            <person name="Zhai J."/>
            <person name="Zhou L."/>
            <person name="Zuber A."/>
            <person name="Denarie J."/>
            <person name="Dixon R.A."/>
            <person name="May G.D."/>
            <person name="Schwartz D.C."/>
            <person name="Rogers J."/>
            <person name="Quetier F."/>
            <person name="Town C.D."/>
            <person name="Roe B.A."/>
        </authorList>
    </citation>
    <scope>NUCLEOTIDE SEQUENCE [LARGE SCALE GENOMIC DNA]</scope>
    <source>
        <strain evidence="1">A17</strain>
        <strain evidence="2 3">cv. Jemalong A17</strain>
    </source>
</reference>
<accession>A0A072V989</accession>